<dbReference type="AlphaFoldDB" id="A0A9D3PSR8"/>
<sequence>MLRYSCLEARAIRGGARTSPIGREGTELTEEMENTERNAESSESSAHSIDLNHILKELNSMSTCMNDLATETQMLLCDLTVSFVHPDKLAPLRREPDGTARPEAADQSEE</sequence>
<gene>
    <name evidence="2" type="ORF">MATL_G00169130</name>
</gene>
<dbReference type="Proteomes" id="UP001046870">
    <property type="component" value="Chromosome 14"/>
</dbReference>
<proteinExistence type="predicted"/>
<name>A0A9D3PSR8_MEGAT</name>
<protein>
    <submittedName>
        <fullName evidence="2">Uncharacterized protein</fullName>
    </submittedName>
</protein>
<dbReference type="EMBL" id="JAFDVH010000014">
    <property type="protein sequence ID" value="KAG7464771.1"/>
    <property type="molecule type" value="Genomic_DNA"/>
</dbReference>
<reference evidence="2" key="1">
    <citation type="submission" date="2021-01" db="EMBL/GenBank/DDBJ databases">
        <authorList>
            <person name="Zahm M."/>
            <person name="Roques C."/>
            <person name="Cabau C."/>
            <person name="Klopp C."/>
            <person name="Donnadieu C."/>
            <person name="Jouanno E."/>
            <person name="Lampietro C."/>
            <person name="Louis A."/>
            <person name="Herpin A."/>
            <person name="Echchiki A."/>
            <person name="Berthelot C."/>
            <person name="Parey E."/>
            <person name="Roest-Crollius H."/>
            <person name="Braasch I."/>
            <person name="Postlethwait J."/>
            <person name="Bobe J."/>
            <person name="Montfort J."/>
            <person name="Bouchez O."/>
            <person name="Begum T."/>
            <person name="Mejri S."/>
            <person name="Adams A."/>
            <person name="Chen W.-J."/>
            <person name="Guiguen Y."/>
        </authorList>
    </citation>
    <scope>NUCLEOTIDE SEQUENCE</scope>
    <source>
        <strain evidence="2">YG-15Mar2019-1</strain>
        <tissue evidence="2">Brain</tissue>
    </source>
</reference>
<evidence type="ECO:0000313" key="3">
    <source>
        <dbReference type="Proteomes" id="UP001046870"/>
    </source>
</evidence>
<organism evidence="2 3">
    <name type="scientific">Megalops atlanticus</name>
    <name type="common">Tarpon</name>
    <name type="synonym">Clupea gigantea</name>
    <dbReference type="NCBI Taxonomy" id="7932"/>
    <lineage>
        <taxon>Eukaryota</taxon>
        <taxon>Metazoa</taxon>
        <taxon>Chordata</taxon>
        <taxon>Craniata</taxon>
        <taxon>Vertebrata</taxon>
        <taxon>Euteleostomi</taxon>
        <taxon>Actinopterygii</taxon>
        <taxon>Neopterygii</taxon>
        <taxon>Teleostei</taxon>
        <taxon>Elopiformes</taxon>
        <taxon>Megalopidae</taxon>
        <taxon>Megalops</taxon>
    </lineage>
</organism>
<evidence type="ECO:0000313" key="2">
    <source>
        <dbReference type="EMBL" id="KAG7464771.1"/>
    </source>
</evidence>
<feature type="region of interest" description="Disordered" evidence="1">
    <location>
        <begin position="89"/>
        <end position="110"/>
    </location>
</feature>
<feature type="region of interest" description="Disordered" evidence="1">
    <location>
        <begin position="15"/>
        <end position="48"/>
    </location>
</feature>
<accession>A0A9D3PSR8</accession>
<comment type="caution">
    <text evidence="2">The sequence shown here is derived from an EMBL/GenBank/DDBJ whole genome shotgun (WGS) entry which is preliminary data.</text>
</comment>
<dbReference type="OrthoDB" id="9448568at2759"/>
<keyword evidence="3" id="KW-1185">Reference proteome</keyword>
<evidence type="ECO:0000256" key="1">
    <source>
        <dbReference type="SAM" id="MobiDB-lite"/>
    </source>
</evidence>
<feature type="compositionally biased region" description="Basic and acidic residues" evidence="1">
    <location>
        <begin position="89"/>
        <end position="104"/>
    </location>
</feature>